<dbReference type="STRING" id="1121409.SAMN02745124_02903"/>
<protein>
    <submittedName>
        <fullName evidence="1">Cytidylate kinase</fullName>
    </submittedName>
</protein>
<dbReference type="RefSeq" id="WP_073377231.1">
    <property type="nucleotide sequence ID" value="NZ_FQXS01000018.1"/>
</dbReference>
<name>A0A1M5X9N2_9BACT</name>
<evidence type="ECO:0000313" key="1">
    <source>
        <dbReference type="EMBL" id="SHH96545.1"/>
    </source>
</evidence>
<keyword evidence="1" id="KW-0808">Transferase</keyword>
<dbReference type="AlphaFoldDB" id="A0A1M5X9N2"/>
<accession>A0A1M5X9N2</accession>
<dbReference type="Pfam" id="PF13189">
    <property type="entry name" value="Cytidylate_kin2"/>
    <property type="match status" value="1"/>
</dbReference>
<dbReference type="EMBL" id="FQXS01000018">
    <property type="protein sequence ID" value="SHH96545.1"/>
    <property type="molecule type" value="Genomic_DNA"/>
</dbReference>
<proteinExistence type="predicted"/>
<organism evidence="1 2">
    <name type="scientific">Desulfofustis glycolicus DSM 9705</name>
    <dbReference type="NCBI Taxonomy" id="1121409"/>
    <lineage>
        <taxon>Bacteria</taxon>
        <taxon>Pseudomonadati</taxon>
        <taxon>Thermodesulfobacteriota</taxon>
        <taxon>Desulfobulbia</taxon>
        <taxon>Desulfobulbales</taxon>
        <taxon>Desulfocapsaceae</taxon>
        <taxon>Desulfofustis</taxon>
    </lineage>
</organism>
<evidence type="ECO:0000313" key="2">
    <source>
        <dbReference type="Proteomes" id="UP000184139"/>
    </source>
</evidence>
<sequence length="289" mass="32293">MASIALFPSTFVSGATIVGELSGQLGLTVYTDQLLVIDVAEKLNISAERLNRIVFGPPSAQNRFTLEKELHVNLCRSHLVEMLLSTPSRILFYGRLASLFSPEITSILRVCVIDSEEDRIKRAMHQEGCSPERALALIEKNDAELADWTMFLHNKPPSDQSLFDRVIQYRSRDVFTVVEEIVRCYTEREASSHERPDSVKAALHNVAIGLSVERVLLEDGYQAHIRTNSDGLELLVESSSFHFPWLAEAMAKRALAVSGVEKIKVSKKAFRFEPSQQLTARLPPAEVSA</sequence>
<dbReference type="OrthoDB" id="9788090at2"/>
<dbReference type="Gene3D" id="3.40.50.300">
    <property type="entry name" value="P-loop containing nucleotide triphosphate hydrolases"/>
    <property type="match status" value="1"/>
</dbReference>
<dbReference type="GO" id="GO:0016301">
    <property type="term" value="F:kinase activity"/>
    <property type="evidence" value="ECO:0007669"/>
    <property type="project" value="UniProtKB-KW"/>
</dbReference>
<gene>
    <name evidence="1" type="ORF">SAMN02745124_02903</name>
</gene>
<dbReference type="Proteomes" id="UP000184139">
    <property type="component" value="Unassembled WGS sequence"/>
</dbReference>
<keyword evidence="1" id="KW-0418">Kinase</keyword>
<dbReference type="InterPro" id="IPR027417">
    <property type="entry name" value="P-loop_NTPase"/>
</dbReference>
<reference evidence="1 2" key="1">
    <citation type="submission" date="2016-11" db="EMBL/GenBank/DDBJ databases">
        <authorList>
            <person name="Jaros S."/>
            <person name="Januszkiewicz K."/>
            <person name="Wedrychowicz H."/>
        </authorList>
    </citation>
    <scope>NUCLEOTIDE SEQUENCE [LARGE SCALE GENOMIC DNA]</scope>
    <source>
        <strain evidence="1 2">DSM 9705</strain>
    </source>
</reference>
<keyword evidence="2" id="KW-1185">Reference proteome</keyword>